<feature type="transmembrane region" description="Helical" evidence="1">
    <location>
        <begin position="61"/>
        <end position="83"/>
    </location>
</feature>
<keyword evidence="1" id="KW-0472">Membrane</keyword>
<dbReference type="Proteomes" id="UP001211065">
    <property type="component" value="Unassembled WGS sequence"/>
</dbReference>
<evidence type="ECO:0000256" key="1">
    <source>
        <dbReference type="SAM" id="Phobius"/>
    </source>
</evidence>
<organism evidence="2 3">
    <name type="scientific">Clydaea vesicula</name>
    <dbReference type="NCBI Taxonomy" id="447962"/>
    <lineage>
        <taxon>Eukaryota</taxon>
        <taxon>Fungi</taxon>
        <taxon>Fungi incertae sedis</taxon>
        <taxon>Chytridiomycota</taxon>
        <taxon>Chytridiomycota incertae sedis</taxon>
        <taxon>Chytridiomycetes</taxon>
        <taxon>Lobulomycetales</taxon>
        <taxon>Lobulomycetaceae</taxon>
        <taxon>Clydaea</taxon>
    </lineage>
</organism>
<accession>A0AAD5U013</accession>
<reference evidence="2" key="1">
    <citation type="submission" date="2020-05" db="EMBL/GenBank/DDBJ databases">
        <title>Phylogenomic resolution of chytrid fungi.</title>
        <authorList>
            <person name="Stajich J.E."/>
            <person name="Amses K."/>
            <person name="Simmons R."/>
            <person name="Seto K."/>
            <person name="Myers J."/>
            <person name="Bonds A."/>
            <person name="Quandt C.A."/>
            <person name="Barry K."/>
            <person name="Liu P."/>
            <person name="Grigoriev I."/>
            <person name="Longcore J.E."/>
            <person name="James T.Y."/>
        </authorList>
    </citation>
    <scope>NUCLEOTIDE SEQUENCE</scope>
    <source>
        <strain evidence="2">JEL0476</strain>
    </source>
</reference>
<evidence type="ECO:0000313" key="2">
    <source>
        <dbReference type="EMBL" id="KAJ3209234.1"/>
    </source>
</evidence>
<keyword evidence="1" id="KW-0812">Transmembrane</keyword>
<dbReference type="EMBL" id="JADGJW010000952">
    <property type="protein sequence ID" value="KAJ3209234.1"/>
    <property type="molecule type" value="Genomic_DNA"/>
</dbReference>
<evidence type="ECO:0000313" key="3">
    <source>
        <dbReference type="Proteomes" id="UP001211065"/>
    </source>
</evidence>
<sequence>MSEEKQPLVSQQQPQPQIIVVNAAPPNYDPYQALEARVNIGGAIAVGGLCIYQTSRGRSAFSIGSGITGVLCGVGLIIGGGVLKSNLDFIAYSYRNQSDNNKASIPFVSVFDKISSYYDYGYNGTTYMDVDNDKEIANAVEVIYAMYLNVVYALIGLGAVYLLGGLISIIVGALVNSKDMIRREKFIKNESNQISQQSENNFQLEKDEVLLSADGVIERQYGWMYTNDETKGEEIMSVITNPFLFDKNTNTYKDFTRCFLKLYQNSKTCWLQLLDVVTLRVFLKVSISGIFFFYEENVINSLEEENKTKQKKKKDDDDNKLILEGINWEGKKQTFCCTLRLKEDLMNLKKKIQEKINFQLKTLIKEYTERKKVLVQDDSSSQSLEYHKYKSSIPCCMLGGENKGNVKEVELIIFDYYIPKPEEFETKFVFPRLKIVKKIPEMEGLLVLDCTMELEMKVYLELDKVVLEILKDETVFLYKFYFGSSVEDFNKINIFFLNFQQEKKNCELIKTLITERNRLKKNFFFEEVEQEEEEDKKKNLEDEKKINKIKSIDQEEKIEKDFSIVESKKVTKEKLIKEEETFTLSDALIKNVEDKNLPDNKSMVNLGDLRDLLQYLSVNGISNKNPMEMEKYSKLFSCLENSNLPPSLSASSSNETLRQHQIFTSQPCLEEATNKKYSPLKVSKFVNDLRKIDIFEKKKTNLQKLSRVENYFNELYKK</sequence>
<keyword evidence="1" id="KW-1133">Transmembrane helix</keyword>
<evidence type="ECO:0008006" key="4">
    <source>
        <dbReference type="Google" id="ProtNLM"/>
    </source>
</evidence>
<feature type="transmembrane region" description="Helical" evidence="1">
    <location>
        <begin position="150"/>
        <end position="175"/>
    </location>
</feature>
<protein>
    <recommendedName>
        <fullName evidence="4">Transmembrane protein</fullName>
    </recommendedName>
</protein>
<comment type="caution">
    <text evidence="2">The sequence shown here is derived from an EMBL/GenBank/DDBJ whole genome shotgun (WGS) entry which is preliminary data.</text>
</comment>
<proteinExistence type="predicted"/>
<name>A0AAD5U013_9FUNG</name>
<dbReference type="AlphaFoldDB" id="A0AAD5U013"/>
<gene>
    <name evidence="2" type="ORF">HK099_008554</name>
</gene>
<keyword evidence="3" id="KW-1185">Reference proteome</keyword>
<feature type="transmembrane region" description="Helical" evidence="1">
    <location>
        <begin position="270"/>
        <end position="294"/>
    </location>
</feature>